<dbReference type="InterPro" id="IPR036047">
    <property type="entry name" value="F-box-like_dom_sf"/>
</dbReference>
<proteinExistence type="predicted"/>
<name>A0A1C7M2Y2_GRIFR</name>
<evidence type="ECO:0000313" key="2">
    <source>
        <dbReference type="EMBL" id="OBZ70709.1"/>
    </source>
</evidence>
<evidence type="ECO:0000313" key="3">
    <source>
        <dbReference type="Proteomes" id="UP000092993"/>
    </source>
</evidence>
<protein>
    <recommendedName>
        <fullName evidence="1">F-box domain-containing protein</fullName>
    </recommendedName>
</protein>
<accession>A0A1C7M2Y2</accession>
<organism evidence="2 3">
    <name type="scientific">Grifola frondosa</name>
    <name type="common">Maitake</name>
    <name type="synonym">Polyporus frondosus</name>
    <dbReference type="NCBI Taxonomy" id="5627"/>
    <lineage>
        <taxon>Eukaryota</taxon>
        <taxon>Fungi</taxon>
        <taxon>Dikarya</taxon>
        <taxon>Basidiomycota</taxon>
        <taxon>Agaricomycotina</taxon>
        <taxon>Agaricomycetes</taxon>
        <taxon>Polyporales</taxon>
        <taxon>Grifolaceae</taxon>
        <taxon>Grifola</taxon>
    </lineage>
</organism>
<feature type="domain" description="F-box" evidence="1">
    <location>
        <begin position="31"/>
        <end position="63"/>
    </location>
</feature>
<dbReference type="Pfam" id="PF00646">
    <property type="entry name" value="F-box"/>
    <property type="match status" value="1"/>
</dbReference>
<dbReference type="EMBL" id="LUGG01000013">
    <property type="protein sequence ID" value="OBZ70709.1"/>
    <property type="molecule type" value="Genomic_DNA"/>
</dbReference>
<evidence type="ECO:0000259" key="1">
    <source>
        <dbReference type="Pfam" id="PF00646"/>
    </source>
</evidence>
<sequence>MYGYMFGLASTILQRRKFISITPSEAELREKIRLFILSHLEPDDRKIAARVCRTWRSEVRKIPLIATARLDFTGSRREISYLEEMLQESKLLRDSIQELLLDPQHKRNVYGWLQDHPLPRLDMLQLRSMGNVQQHIPDWWRDISNLTVRRLNILFPCQDMNMVKKFLSIKTLETLCITLPSKSVDPDFQLHPMPSLTRLSLTVVDGDSPHILRMLMAIQASIARFDLTVTGTWKEPEDLRMVLITLPFPQLRHLTIQIHEAMEKPRFMDELLRRLTQLQSLTCPQGMYSIELLRLLPQGLRKVWLSACPDTPLWHDAASAAIDRVINGESDLAELVVPWRCAIDIPDFDPLKEKCNQAGVRLKCPWELRPSNLWRADAYDWS</sequence>
<dbReference type="SUPFAM" id="SSF81383">
    <property type="entry name" value="F-box domain"/>
    <property type="match status" value="1"/>
</dbReference>
<dbReference type="AlphaFoldDB" id="A0A1C7M2Y2"/>
<dbReference type="STRING" id="5627.A0A1C7M2Y2"/>
<gene>
    <name evidence="2" type="ORF">A0H81_09254</name>
</gene>
<dbReference type="Proteomes" id="UP000092993">
    <property type="component" value="Unassembled WGS sequence"/>
</dbReference>
<comment type="caution">
    <text evidence="2">The sequence shown here is derived from an EMBL/GenBank/DDBJ whole genome shotgun (WGS) entry which is preliminary data.</text>
</comment>
<keyword evidence="3" id="KW-1185">Reference proteome</keyword>
<reference evidence="2 3" key="1">
    <citation type="submission" date="2016-03" db="EMBL/GenBank/DDBJ databases">
        <title>Whole genome sequencing of Grifola frondosa 9006-11.</title>
        <authorList>
            <person name="Min B."/>
            <person name="Park H."/>
            <person name="Kim J.-G."/>
            <person name="Cho H."/>
            <person name="Oh Y.-L."/>
            <person name="Kong W.-S."/>
            <person name="Choi I.-G."/>
        </authorList>
    </citation>
    <scope>NUCLEOTIDE SEQUENCE [LARGE SCALE GENOMIC DNA]</scope>
    <source>
        <strain evidence="2 3">9006-11</strain>
    </source>
</reference>
<dbReference type="InterPro" id="IPR001810">
    <property type="entry name" value="F-box_dom"/>
</dbReference>